<organism evidence="1 2">
    <name type="scientific">Methylorubrum populi</name>
    <dbReference type="NCBI Taxonomy" id="223967"/>
    <lineage>
        <taxon>Bacteria</taxon>
        <taxon>Pseudomonadati</taxon>
        <taxon>Pseudomonadota</taxon>
        <taxon>Alphaproteobacteria</taxon>
        <taxon>Hyphomicrobiales</taxon>
        <taxon>Methylobacteriaceae</taxon>
        <taxon>Methylorubrum</taxon>
    </lineage>
</organism>
<dbReference type="RefSeq" id="WP_063987522.1">
    <property type="nucleotide sequence ID" value="NZ_AP014810.1"/>
</dbReference>
<evidence type="ECO:0000313" key="1">
    <source>
        <dbReference type="EMBL" id="BAU94023.1"/>
    </source>
</evidence>
<gene>
    <name evidence="1" type="primary">traD</name>
    <name evidence="1" type="ORF">MPPM_5418</name>
</gene>
<protein>
    <submittedName>
        <fullName evidence="1">Conjugal transfer protein TraD</fullName>
    </submittedName>
</protein>
<evidence type="ECO:0000313" key="2">
    <source>
        <dbReference type="Proteomes" id="UP000218288"/>
    </source>
</evidence>
<dbReference type="Proteomes" id="UP000218288">
    <property type="component" value="Plasmid pMPPM01"/>
</dbReference>
<reference evidence="1 2" key="1">
    <citation type="journal article" date="2016" name="Genome Announc.">
        <title>Complete Genome Sequence of Methylobacterium populi P-1M, Isolated from Pink-Pigmented Household Biofilm.</title>
        <authorList>
            <person name="Morohoshi T."/>
            <person name="Ikeda T."/>
        </authorList>
    </citation>
    <scope>NUCLEOTIDE SEQUENCE [LARGE SCALE GENOMIC DNA]</scope>
    <source>
        <strain evidence="1 2">P-1M</strain>
        <plasmid evidence="2">Plasmid pmppm01 dna</plasmid>
    </source>
</reference>
<name>A0A160PML4_9HYPH</name>
<dbReference type="Pfam" id="PF06412">
    <property type="entry name" value="TraD"/>
    <property type="match status" value="1"/>
</dbReference>
<keyword evidence="1" id="KW-0614">Plasmid</keyword>
<accession>A0A160PML4</accession>
<dbReference type="InterPro" id="IPR009444">
    <property type="entry name" value="Conjugal_tfr_TraD_a-type"/>
</dbReference>
<dbReference type="EMBL" id="AP014810">
    <property type="protein sequence ID" value="BAU94023.1"/>
    <property type="molecule type" value="Genomic_DNA"/>
</dbReference>
<geneLocation type="plasmid" evidence="2">
    <name>pmppm01 dna</name>
</geneLocation>
<dbReference type="AlphaFoldDB" id="A0A160PML4"/>
<sequence length="87" mass="9380">MERRARTRRLIELGGLVARSGLEEIIGTAEPDTRAVILGALMHLADELQEPTPGHPSPLARITTWRERGRAALRAEATGEAAAEISA</sequence>
<proteinExistence type="predicted"/>